<keyword evidence="3" id="KW-1185">Reference proteome</keyword>
<proteinExistence type="predicted"/>
<feature type="compositionally biased region" description="Basic and acidic residues" evidence="1">
    <location>
        <begin position="33"/>
        <end position="48"/>
    </location>
</feature>
<gene>
    <name evidence="2" type="ORF">PFLUV_G00016620</name>
</gene>
<comment type="caution">
    <text evidence="2">The sequence shown here is derived from an EMBL/GenBank/DDBJ whole genome shotgun (WGS) entry which is preliminary data.</text>
</comment>
<protein>
    <submittedName>
        <fullName evidence="2">Uncharacterized protein</fullName>
    </submittedName>
</protein>
<accession>A0A6A5FR39</accession>
<sequence length="92" mass="10470">MWGSLGARSGLKMLRVQGREKRNRSLRSRVCSRHSELSGEPRRKEERERTTPFFLALCSQTGVFSPGWRVARDQTVLVWGGVGAEIWTLVPN</sequence>
<feature type="region of interest" description="Disordered" evidence="1">
    <location>
        <begin position="1"/>
        <end position="48"/>
    </location>
</feature>
<dbReference type="AlphaFoldDB" id="A0A6A5FR39"/>
<name>A0A6A5FR39_PERFL</name>
<feature type="compositionally biased region" description="Basic residues" evidence="1">
    <location>
        <begin position="21"/>
        <end position="32"/>
    </location>
</feature>
<reference evidence="2 3" key="1">
    <citation type="submission" date="2019-06" db="EMBL/GenBank/DDBJ databases">
        <title>A chromosome-scale genome assembly of the European perch, Perca fluviatilis.</title>
        <authorList>
            <person name="Roques C."/>
            <person name="Zahm M."/>
            <person name="Cabau C."/>
            <person name="Klopp C."/>
            <person name="Bouchez O."/>
            <person name="Donnadieu C."/>
            <person name="Kuhl H."/>
            <person name="Gislard M."/>
            <person name="Guendouz S."/>
            <person name="Journot L."/>
            <person name="Haffray P."/>
            <person name="Bestin A."/>
            <person name="Morvezen R."/>
            <person name="Feron R."/>
            <person name="Wen M."/>
            <person name="Jouanno E."/>
            <person name="Herpin A."/>
            <person name="Schartl M."/>
            <person name="Postlethwait J."/>
            <person name="Schaerlinger B."/>
            <person name="Chardard D."/>
            <person name="Lecocq T."/>
            <person name="Poncet C."/>
            <person name="Jaffrelo L."/>
            <person name="Lampietro C."/>
            <person name="Guiguen Y."/>
        </authorList>
    </citation>
    <scope>NUCLEOTIDE SEQUENCE [LARGE SCALE GENOMIC DNA]</scope>
    <source>
        <tissue evidence="2">Blood</tissue>
    </source>
</reference>
<dbReference type="EMBL" id="VHII01000002">
    <property type="protein sequence ID" value="KAF1393502.1"/>
    <property type="molecule type" value="Genomic_DNA"/>
</dbReference>
<evidence type="ECO:0000313" key="3">
    <source>
        <dbReference type="Proteomes" id="UP000465112"/>
    </source>
</evidence>
<evidence type="ECO:0000313" key="2">
    <source>
        <dbReference type="EMBL" id="KAF1393502.1"/>
    </source>
</evidence>
<organism evidence="2 3">
    <name type="scientific">Perca fluviatilis</name>
    <name type="common">European perch</name>
    <dbReference type="NCBI Taxonomy" id="8168"/>
    <lineage>
        <taxon>Eukaryota</taxon>
        <taxon>Metazoa</taxon>
        <taxon>Chordata</taxon>
        <taxon>Craniata</taxon>
        <taxon>Vertebrata</taxon>
        <taxon>Euteleostomi</taxon>
        <taxon>Actinopterygii</taxon>
        <taxon>Neopterygii</taxon>
        <taxon>Teleostei</taxon>
        <taxon>Neoteleostei</taxon>
        <taxon>Acanthomorphata</taxon>
        <taxon>Eupercaria</taxon>
        <taxon>Perciformes</taxon>
        <taxon>Percoidei</taxon>
        <taxon>Percidae</taxon>
        <taxon>Percinae</taxon>
        <taxon>Perca</taxon>
    </lineage>
</organism>
<evidence type="ECO:0000256" key="1">
    <source>
        <dbReference type="SAM" id="MobiDB-lite"/>
    </source>
</evidence>
<dbReference type="Proteomes" id="UP000465112">
    <property type="component" value="Chromosome 2"/>
</dbReference>